<proteinExistence type="predicted"/>
<keyword evidence="2" id="KW-1185">Reference proteome</keyword>
<dbReference type="InterPro" id="IPR036291">
    <property type="entry name" value="NAD(P)-bd_dom_sf"/>
</dbReference>
<reference evidence="1" key="3">
    <citation type="submission" date="2021-05" db="UniProtKB">
        <authorList>
            <consortium name="EnsemblPlants"/>
        </authorList>
    </citation>
    <scope>IDENTIFICATION</scope>
    <source>
        <strain evidence="1">cv. B73</strain>
    </source>
</reference>
<gene>
    <name evidence="1" type="primary">LOC103654115</name>
</gene>
<dbReference type="Proteomes" id="UP000007305">
    <property type="component" value="Chromosome 4"/>
</dbReference>
<accession>A0A804NWB4</accession>
<protein>
    <recommendedName>
        <fullName evidence="3">NmrA-like domain-containing protein</fullName>
    </recommendedName>
</protein>
<dbReference type="Gene3D" id="3.40.50.720">
    <property type="entry name" value="NAD(P)-binding Rossmann-like Domain"/>
    <property type="match status" value="1"/>
</dbReference>
<organism evidence="1 2">
    <name type="scientific">Zea mays</name>
    <name type="common">Maize</name>
    <dbReference type="NCBI Taxonomy" id="4577"/>
    <lineage>
        <taxon>Eukaryota</taxon>
        <taxon>Viridiplantae</taxon>
        <taxon>Streptophyta</taxon>
        <taxon>Embryophyta</taxon>
        <taxon>Tracheophyta</taxon>
        <taxon>Spermatophyta</taxon>
        <taxon>Magnoliopsida</taxon>
        <taxon>Liliopsida</taxon>
        <taxon>Poales</taxon>
        <taxon>Poaceae</taxon>
        <taxon>PACMAD clade</taxon>
        <taxon>Panicoideae</taxon>
        <taxon>Andropogonodae</taxon>
        <taxon>Andropogoneae</taxon>
        <taxon>Tripsacinae</taxon>
        <taxon>Zea</taxon>
    </lineage>
</organism>
<dbReference type="GeneID" id="103654115"/>
<dbReference type="RefSeq" id="XP_008679160.1">
    <property type="nucleotide sequence ID" value="XM_008680938.4"/>
</dbReference>
<evidence type="ECO:0000313" key="2">
    <source>
        <dbReference type="Proteomes" id="UP000007305"/>
    </source>
</evidence>
<evidence type="ECO:0000313" key="1">
    <source>
        <dbReference type="EnsemblPlants" id="Zm00001eb191320_P001"/>
    </source>
</evidence>
<reference evidence="2" key="1">
    <citation type="journal article" date="2009" name="Science">
        <title>The B73 maize genome: complexity, diversity, and dynamics.</title>
        <authorList>
            <person name="Schnable P.S."/>
            <person name="Ware D."/>
            <person name="Fulton R.S."/>
            <person name="Stein J.C."/>
            <person name="Wei F."/>
            <person name="Pasternak S."/>
            <person name="Liang C."/>
            <person name="Zhang J."/>
            <person name="Fulton L."/>
            <person name="Graves T.A."/>
            <person name="Minx P."/>
            <person name="Reily A.D."/>
            <person name="Courtney L."/>
            <person name="Kruchowski S.S."/>
            <person name="Tomlinson C."/>
            <person name="Strong C."/>
            <person name="Delehaunty K."/>
            <person name="Fronick C."/>
            <person name="Courtney B."/>
            <person name="Rock S.M."/>
            <person name="Belter E."/>
            <person name="Du F."/>
            <person name="Kim K."/>
            <person name="Abbott R.M."/>
            <person name="Cotton M."/>
            <person name="Levy A."/>
            <person name="Marchetto P."/>
            <person name="Ochoa K."/>
            <person name="Jackson S.M."/>
            <person name="Gillam B."/>
            <person name="Chen W."/>
            <person name="Yan L."/>
            <person name="Higginbotham J."/>
            <person name="Cardenas M."/>
            <person name="Waligorski J."/>
            <person name="Applebaum E."/>
            <person name="Phelps L."/>
            <person name="Falcone J."/>
            <person name="Kanchi K."/>
            <person name="Thane T."/>
            <person name="Scimone A."/>
            <person name="Thane N."/>
            <person name="Henke J."/>
            <person name="Wang T."/>
            <person name="Ruppert J."/>
            <person name="Shah N."/>
            <person name="Rotter K."/>
            <person name="Hodges J."/>
            <person name="Ingenthron E."/>
            <person name="Cordes M."/>
            <person name="Kohlberg S."/>
            <person name="Sgro J."/>
            <person name="Delgado B."/>
            <person name="Mead K."/>
            <person name="Chinwalla A."/>
            <person name="Leonard S."/>
            <person name="Crouse K."/>
            <person name="Collura K."/>
            <person name="Kudrna D."/>
            <person name="Currie J."/>
            <person name="He R."/>
            <person name="Angelova A."/>
            <person name="Rajasekar S."/>
            <person name="Mueller T."/>
            <person name="Lomeli R."/>
            <person name="Scara G."/>
            <person name="Ko A."/>
            <person name="Delaney K."/>
            <person name="Wissotski M."/>
            <person name="Lopez G."/>
            <person name="Campos D."/>
            <person name="Braidotti M."/>
            <person name="Ashley E."/>
            <person name="Golser W."/>
            <person name="Kim H."/>
            <person name="Lee S."/>
            <person name="Lin J."/>
            <person name="Dujmic Z."/>
            <person name="Kim W."/>
            <person name="Talag J."/>
            <person name="Zuccolo A."/>
            <person name="Fan C."/>
            <person name="Sebastian A."/>
            <person name="Kramer M."/>
            <person name="Spiegel L."/>
            <person name="Nascimento L."/>
            <person name="Zutavern T."/>
            <person name="Miller B."/>
            <person name="Ambroise C."/>
            <person name="Muller S."/>
            <person name="Spooner W."/>
            <person name="Narechania A."/>
            <person name="Ren L."/>
            <person name="Wei S."/>
            <person name="Kumari S."/>
            <person name="Faga B."/>
            <person name="Levy M.J."/>
            <person name="McMahan L."/>
            <person name="Van Buren P."/>
            <person name="Vaughn M.W."/>
            <person name="Ying K."/>
            <person name="Yeh C.-T."/>
            <person name="Emrich S.J."/>
            <person name="Jia Y."/>
            <person name="Kalyanaraman A."/>
            <person name="Hsia A.-P."/>
            <person name="Barbazuk W.B."/>
            <person name="Baucom R.S."/>
            <person name="Brutnell T.P."/>
            <person name="Carpita N.C."/>
            <person name="Chaparro C."/>
            <person name="Chia J.-M."/>
            <person name="Deragon J.-M."/>
            <person name="Estill J.C."/>
            <person name="Fu Y."/>
            <person name="Jeddeloh J.A."/>
            <person name="Han Y."/>
            <person name="Lee H."/>
            <person name="Li P."/>
            <person name="Lisch D.R."/>
            <person name="Liu S."/>
            <person name="Liu Z."/>
            <person name="Nagel D.H."/>
            <person name="McCann M.C."/>
            <person name="SanMiguel P."/>
            <person name="Myers A.M."/>
            <person name="Nettleton D."/>
            <person name="Nguyen J."/>
            <person name="Penning B.W."/>
            <person name="Ponnala L."/>
            <person name="Schneider K.L."/>
            <person name="Schwartz D.C."/>
            <person name="Sharma A."/>
            <person name="Soderlund C."/>
            <person name="Springer N.M."/>
            <person name="Sun Q."/>
            <person name="Wang H."/>
            <person name="Waterman M."/>
            <person name="Westerman R."/>
            <person name="Wolfgruber T.K."/>
            <person name="Yang L."/>
            <person name="Yu Y."/>
            <person name="Zhang L."/>
            <person name="Zhou S."/>
            <person name="Zhu Q."/>
            <person name="Bennetzen J.L."/>
            <person name="Dawe R.K."/>
            <person name="Jiang J."/>
            <person name="Jiang N."/>
            <person name="Presting G.G."/>
            <person name="Wessler S.R."/>
            <person name="Aluru S."/>
            <person name="Martienssen R.A."/>
            <person name="Clifton S.W."/>
            <person name="McCombie W.R."/>
            <person name="Wing R.A."/>
            <person name="Wilson R.K."/>
        </authorList>
    </citation>
    <scope>NUCLEOTIDE SEQUENCE [LARGE SCALE GENOMIC DNA]</scope>
    <source>
        <strain evidence="2">cv. B73</strain>
    </source>
</reference>
<reference evidence="1" key="2">
    <citation type="submission" date="2019-07" db="EMBL/GenBank/DDBJ databases">
        <authorList>
            <person name="Seetharam A."/>
            <person name="Woodhouse M."/>
            <person name="Cannon E."/>
        </authorList>
    </citation>
    <scope>NUCLEOTIDE SEQUENCE [LARGE SCALE GENOMIC DNA]</scope>
    <source>
        <strain evidence="1">cv. B73</strain>
    </source>
</reference>
<dbReference type="SUPFAM" id="SSF51735">
    <property type="entry name" value="NAD(P)-binding Rossmann-fold domains"/>
    <property type="match status" value="1"/>
</dbReference>
<sequence length="112" mass="12739">MGMWKVVCVTDASAYIASWIVRLLLDRGYTVRATVRDTEPTSVDLFKNFHYSKNNGFTEFVQKAIDDMEGIMSEPVQDGHEPKLANEAVSQVVKINYFSSCCRCLFGLQEYL</sequence>
<evidence type="ECO:0008006" key="3">
    <source>
        <dbReference type="Google" id="ProtNLM"/>
    </source>
</evidence>
<dbReference type="KEGG" id="zma:103654115"/>
<dbReference type="OrthoDB" id="2735536at2759"/>
<dbReference type="EnsemblPlants" id="Zm00001eb191320_T001">
    <property type="protein sequence ID" value="Zm00001eb191320_P001"/>
    <property type="gene ID" value="Zm00001eb191320"/>
</dbReference>
<name>A0A804NWB4_MAIZE</name>
<dbReference type="Gramene" id="Zm00001eb191320_T001">
    <property type="protein sequence ID" value="Zm00001eb191320_P001"/>
    <property type="gene ID" value="Zm00001eb191320"/>
</dbReference>
<dbReference type="InParanoid" id="A0A804NWB4"/>
<dbReference type="AlphaFoldDB" id="A0A804NWB4"/>